<name>A0A976FLZ3_BRELC</name>
<proteinExistence type="predicted"/>
<keyword evidence="1" id="KW-1133">Transmembrane helix</keyword>
<dbReference type="InterPro" id="IPR056704">
    <property type="entry name" value="DUF7802"/>
</dbReference>
<dbReference type="GeneID" id="94348512"/>
<evidence type="ECO:0000259" key="2">
    <source>
        <dbReference type="Pfam" id="PF25085"/>
    </source>
</evidence>
<dbReference type="PANTHER" id="PTHR35982">
    <property type="entry name" value="AGAP005361-PA"/>
    <property type="match status" value="1"/>
</dbReference>
<keyword evidence="4" id="KW-1185">Reference proteome</keyword>
<dbReference type="Proteomes" id="UP000294530">
    <property type="component" value="Unassembled WGS sequence"/>
</dbReference>
<dbReference type="PANTHER" id="PTHR35982:SF1">
    <property type="entry name" value="SPIROCYCLASE, AVEC FAMILY"/>
    <property type="match status" value="1"/>
</dbReference>
<dbReference type="RefSeq" id="XP_067818535.1">
    <property type="nucleotide sequence ID" value="XM_067962841.1"/>
</dbReference>
<feature type="transmembrane region" description="Helical" evidence="1">
    <location>
        <begin position="12"/>
        <end position="29"/>
    </location>
</feature>
<feature type="transmembrane region" description="Helical" evidence="1">
    <location>
        <begin position="246"/>
        <end position="265"/>
    </location>
</feature>
<reference evidence="3 4" key="1">
    <citation type="journal article" date="2021" name="Genome Biol.">
        <title>AFLAP: assembly-free linkage analysis pipeline using k-mers from genome sequencing data.</title>
        <authorList>
            <person name="Fletcher K."/>
            <person name="Zhang L."/>
            <person name="Gil J."/>
            <person name="Han R."/>
            <person name="Cavanaugh K."/>
            <person name="Michelmore R."/>
        </authorList>
    </citation>
    <scope>NUCLEOTIDE SEQUENCE [LARGE SCALE GENOMIC DNA]</scope>
    <source>
        <strain evidence="3 4">SF5</strain>
    </source>
</reference>
<protein>
    <recommendedName>
        <fullName evidence="2">DUF7802 domain-containing protein</fullName>
    </recommendedName>
</protein>
<sequence>MLHANSSGKRNATMLISAILQVLIVELIYCNSDRWHAQALVMIVPQHMPLYTILLQAQLYYMAFVATSRLRIDPFIQPFAMGLLMLLLAFPFELLGTKFLWWTWHDTDPLLAVRLIGVPCHALFYTYFFAIAFLGVHHILRSTLILGEYYEEVHWKSEWSYILLMPLLTTLFAMGFLILCYHVTVHLIGVEAQDRAYCSFGWLIAKEERVLAFEALLISDDPHVQQVLDTLDAYDSDWLYASIDHAVNQMAFLLYLSLVLLVLFINPTKIVSLGHHQPLGNCLENEPFYSLVGMQYHRKKYLCVHDFYAEFNLCNYPLTQLHYEDSWYMICGRGYENFATYLALSISSFLGINFLLVQVLKRPHPTEKCLSNKTRYFSFRKCTFKVPV</sequence>
<dbReference type="OrthoDB" id="188749at2759"/>
<dbReference type="KEGG" id="blac:94348512"/>
<feature type="transmembrane region" description="Helical" evidence="1">
    <location>
        <begin position="338"/>
        <end position="360"/>
    </location>
</feature>
<gene>
    <name evidence="3" type="ORF">CCR75_004755</name>
</gene>
<keyword evidence="1" id="KW-0472">Membrane</keyword>
<feature type="transmembrane region" description="Helical" evidence="1">
    <location>
        <begin position="122"/>
        <end position="140"/>
    </location>
</feature>
<evidence type="ECO:0000313" key="4">
    <source>
        <dbReference type="Proteomes" id="UP000294530"/>
    </source>
</evidence>
<organism evidence="3 4">
    <name type="scientific">Bremia lactucae</name>
    <name type="common">Lettuce downy mildew</name>
    <dbReference type="NCBI Taxonomy" id="4779"/>
    <lineage>
        <taxon>Eukaryota</taxon>
        <taxon>Sar</taxon>
        <taxon>Stramenopiles</taxon>
        <taxon>Oomycota</taxon>
        <taxon>Peronosporomycetes</taxon>
        <taxon>Peronosporales</taxon>
        <taxon>Peronosporaceae</taxon>
        <taxon>Bremia</taxon>
    </lineage>
</organism>
<feature type="transmembrane region" description="Helical" evidence="1">
    <location>
        <begin position="79"/>
        <end position="102"/>
    </location>
</feature>
<dbReference type="Pfam" id="PF25085">
    <property type="entry name" value="DUF7802"/>
    <property type="match status" value="1"/>
</dbReference>
<feature type="transmembrane region" description="Helical" evidence="1">
    <location>
        <begin position="49"/>
        <end position="67"/>
    </location>
</feature>
<evidence type="ECO:0000256" key="1">
    <source>
        <dbReference type="SAM" id="Phobius"/>
    </source>
</evidence>
<dbReference type="AlphaFoldDB" id="A0A976FLZ3"/>
<comment type="caution">
    <text evidence="3">The sequence shown here is derived from an EMBL/GenBank/DDBJ whole genome shotgun (WGS) entry which is preliminary data.</text>
</comment>
<keyword evidence="1" id="KW-0812">Transmembrane</keyword>
<feature type="transmembrane region" description="Helical" evidence="1">
    <location>
        <begin position="161"/>
        <end position="184"/>
    </location>
</feature>
<feature type="domain" description="DUF7802" evidence="2">
    <location>
        <begin position="2"/>
        <end position="353"/>
    </location>
</feature>
<dbReference type="EMBL" id="SHOA02000016">
    <property type="protein sequence ID" value="TDH69036.1"/>
    <property type="molecule type" value="Genomic_DNA"/>
</dbReference>
<accession>A0A976FLZ3</accession>
<evidence type="ECO:0000313" key="3">
    <source>
        <dbReference type="EMBL" id="TDH69036.1"/>
    </source>
</evidence>